<evidence type="ECO:0000259" key="1">
    <source>
        <dbReference type="PROSITE" id="PS50106"/>
    </source>
</evidence>
<dbReference type="Proteomes" id="UP000011087">
    <property type="component" value="Unassembled WGS sequence"/>
</dbReference>
<organism evidence="2">
    <name type="scientific">Guillardia theta (strain CCMP2712)</name>
    <name type="common">Cryptophyte</name>
    <dbReference type="NCBI Taxonomy" id="905079"/>
    <lineage>
        <taxon>Eukaryota</taxon>
        <taxon>Cryptophyceae</taxon>
        <taxon>Pyrenomonadales</taxon>
        <taxon>Geminigeraceae</taxon>
        <taxon>Guillardia</taxon>
    </lineage>
</organism>
<dbReference type="OrthoDB" id="273181at2759"/>
<dbReference type="InterPro" id="IPR036034">
    <property type="entry name" value="PDZ_sf"/>
</dbReference>
<evidence type="ECO:0000313" key="4">
    <source>
        <dbReference type="Proteomes" id="UP000011087"/>
    </source>
</evidence>
<feature type="non-terminal residue" evidence="2">
    <location>
        <position position="1"/>
    </location>
</feature>
<dbReference type="InterPro" id="IPR001478">
    <property type="entry name" value="PDZ"/>
</dbReference>
<protein>
    <recommendedName>
        <fullName evidence="1">PDZ domain-containing protein</fullName>
    </recommendedName>
</protein>
<dbReference type="eggNOG" id="ENOG502SACZ">
    <property type="taxonomic scope" value="Eukaryota"/>
</dbReference>
<evidence type="ECO:0000313" key="3">
    <source>
        <dbReference type="EnsemblProtists" id="EKX44676"/>
    </source>
</evidence>
<reference evidence="4" key="2">
    <citation type="submission" date="2012-11" db="EMBL/GenBank/DDBJ databases">
        <authorList>
            <person name="Kuo A."/>
            <person name="Curtis B.A."/>
            <person name="Tanifuji G."/>
            <person name="Burki F."/>
            <person name="Gruber A."/>
            <person name="Irimia M."/>
            <person name="Maruyama S."/>
            <person name="Arias M.C."/>
            <person name="Ball S.G."/>
            <person name="Gile G.H."/>
            <person name="Hirakawa Y."/>
            <person name="Hopkins J.F."/>
            <person name="Rensing S.A."/>
            <person name="Schmutz J."/>
            <person name="Symeonidi A."/>
            <person name="Elias M."/>
            <person name="Eveleigh R.J."/>
            <person name="Herman E.K."/>
            <person name="Klute M.J."/>
            <person name="Nakayama T."/>
            <person name="Obornik M."/>
            <person name="Reyes-Prieto A."/>
            <person name="Armbrust E.V."/>
            <person name="Aves S.J."/>
            <person name="Beiko R.G."/>
            <person name="Coutinho P."/>
            <person name="Dacks J.B."/>
            <person name="Durnford D.G."/>
            <person name="Fast N.M."/>
            <person name="Green B.R."/>
            <person name="Grisdale C."/>
            <person name="Hempe F."/>
            <person name="Henrissat B."/>
            <person name="Hoppner M.P."/>
            <person name="Ishida K.-I."/>
            <person name="Kim E."/>
            <person name="Koreny L."/>
            <person name="Kroth P.G."/>
            <person name="Liu Y."/>
            <person name="Malik S.-B."/>
            <person name="Maier U.G."/>
            <person name="McRose D."/>
            <person name="Mock T."/>
            <person name="Neilson J.A."/>
            <person name="Onodera N.T."/>
            <person name="Poole A.M."/>
            <person name="Pritham E.J."/>
            <person name="Richards T.A."/>
            <person name="Rocap G."/>
            <person name="Roy S.W."/>
            <person name="Sarai C."/>
            <person name="Schaack S."/>
            <person name="Shirato S."/>
            <person name="Slamovits C.H."/>
            <person name="Spencer D.F."/>
            <person name="Suzuki S."/>
            <person name="Worden A.Z."/>
            <person name="Zauner S."/>
            <person name="Barry K."/>
            <person name="Bell C."/>
            <person name="Bharti A.K."/>
            <person name="Crow J.A."/>
            <person name="Grimwood J."/>
            <person name="Kramer R."/>
            <person name="Lindquist E."/>
            <person name="Lucas S."/>
            <person name="Salamov A."/>
            <person name="McFadden G.I."/>
            <person name="Lane C.E."/>
            <person name="Keeling P.J."/>
            <person name="Gray M.W."/>
            <person name="Grigoriev I.V."/>
            <person name="Archibald J.M."/>
        </authorList>
    </citation>
    <scope>NUCLEOTIDE SEQUENCE</scope>
    <source>
        <strain evidence="4">CCMP2712</strain>
    </source>
</reference>
<dbReference type="PROSITE" id="PS50106">
    <property type="entry name" value="PDZ"/>
    <property type="match status" value="1"/>
</dbReference>
<reference evidence="3" key="3">
    <citation type="submission" date="2015-06" db="UniProtKB">
        <authorList>
            <consortium name="EnsemblProtists"/>
        </authorList>
    </citation>
    <scope>IDENTIFICATION</scope>
</reference>
<dbReference type="AlphaFoldDB" id="L1J818"/>
<feature type="domain" description="PDZ" evidence="1">
    <location>
        <begin position="1"/>
        <end position="52"/>
    </location>
</feature>
<dbReference type="SUPFAM" id="SSF50156">
    <property type="entry name" value="PDZ domain-like"/>
    <property type="match status" value="1"/>
</dbReference>
<proteinExistence type="predicted"/>
<dbReference type="EnsemblProtists" id="EKX44676">
    <property type="protein sequence ID" value="EKX44676"/>
    <property type="gene ID" value="GUITHDRAFT_61590"/>
</dbReference>
<dbReference type="GeneID" id="17301389"/>
<accession>L1J818</accession>
<dbReference type="EMBL" id="JH993003">
    <property type="protein sequence ID" value="EKX44676.1"/>
    <property type="molecule type" value="Genomic_DNA"/>
</dbReference>
<keyword evidence="4" id="KW-1185">Reference proteome</keyword>
<gene>
    <name evidence="2" type="ORF">GUITHDRAFT_61590</name>
</gene>
<name>L1J818_GUITC</name>
<feature type="non-terminal residue" evidence="2">
    <location>
        <position position="109"/>
    </location>
</feature>
<dbReference type="OMA" id="NSERWGI"/>
<evidence type="ECO:0000313" key="2">
    <source>
        <dbReference type="EMBL" id="EKX44676.1"/>
    </source>
</evidence>
<dbReference type="Gene3D" id="2.30.42.10">
    <property type="match status" value="1"/>
</dbReference>
<dbReference type="RefSeq" id="XP_005831656.1">
    <property type="nucleotide sequence ID" value="XM_005831599.1"/>
</dbReference>
<dbReference type="HOGENOM" id="CLU_2190847_0_0_1"/>
<dbReference type="KEGG" id="gtt:GUITHDRAFT_61590"/>
<sequence>KVRVGKPLGILLEEVEDGKGAVVVSVKEGSNADKSGVRVGDELVACSATTLKAGKDGAYERTGYGGRPFDNWDVIMFPCGDQPFEAIMAAIASNNERWGINSVTLVLRR</sequence>
<reference evidence="2 4" key="1">
    <citation type="journal article" date="2012" name="Nature">
        <title>Algal genomes reveal evolutionary mosaicism and the fate of nucleomorphs.</title>
        <authorList>
            <consortium name="DOE Joint Genome Institute"/>
            <person name="Curtis B.A."/>
            <person name="Tanifuji G."/>
            <person name="Burki F."/>
            <person name="Gruber A."/>
            <person name="Irimia M."/>
            <person name="Maruyama S."/>
            <person name="Arias M.C."/>
            <person name="Ball S.G."/>
            <person name="Gile G.H."/>
            <person name="Hirakawa Y."/>
            <person name="Hopkins J.F."/>
            <person name="Kuo A."/>
            <person name="Rensing S.A."/>
            <person name="Schmutz J."/>
            <person name="Symeonidi A."/>
            <person name="Elias M."/>
            <person name="Eveleigh R.J."/>
            <person name="Herman E.K."/>
            <person name="Klute M.J."/>
            <person name="Nakayama T."/>
            <person name="Obornik M."/>
            <person name="Reyes-Prieto A."/>
            <person name="Armbrust E.V."/>
            <person name="Aves S.J."/>
            <person name="Beiko R.G."/>
            <person name="Coutinho P."/>
            <person name="Dacks J.B."/>
            <person name="Durnford D.G."/>
            <person name="Fast N.M."/>
            <person name="Green B.R."/>
            <person name="Grisdale C.J."/>
            <person name="Hempel F."/>
            <person name="Henrissat B."/>
            <person name="Hoppner M.P."/>
            <person name="Ishida K."/>
            <person name="Kim E."/>
            <person name="Koreny L."/>
            <person name="Kroth P.G."/>
            <person name="Liu Y."/>
            <person name="Malik S.B."/>
            <person name="Maier U.G."/>
            <person name="McRose D."/>
            <person name="Mock T."/>
            <person name="Neilson J.A."/>
            <person name="Onodera N.T."/>
            <person name="Poole A.M."/>
            <person name="Pritham E.J."/>
            <person name="Richards T.A."/>
            <person name="Rocap G."/>
            <person name="Roy S.W."/>
            <person name="Sarai C."/>
            <person name="Schaack S."/>
            <person name="Shirato S."/>
            <person name="Slamovits C.H."/>
            <person name="Spencer D.F."/>
            <person name="Suzuki S."/>
            <person name="Worden A.Z."/>
            <person name="Zauner S."/>
            <person name="Barry K."/>
            <person name="Bell C."/>
            <person name="Bharti A.K."/>
            <person name="Crow J.A."/>
            <person name="Grimwood J."/>
            <person name="Kramer R."/>
            <person name="Lindquist E."/>
            <person name="Lucas S."/>
            <person name="Salamov A."/>
            <person name="McFadden G.I."/>
            <person name="Lane C.E."/>
            <person name="Keeling P.J."/>
            <person name="Gray M.W."/>
            <person name="Grigoriev I.V."/>
            <person name="Archibald J.M."/>
        </authorList>
    </citation>
    <scope>NUCLEOTIDE SEQUENCE</scope>
    <source>
        <strain evidence="2 4">CCMP2712</strain>
    </source>
</reference>
<dbReference type="PaxDb" id="55529-EKX44676"/>